<dbReference type="EMBL" id="BPLR01017831">
    <property type="protein sequence ID" value="GIY94847.1"/>
    <property type="molecule type" value="Genomic_DNA"/>
</dbReference>
<accession>A0AAV4XJL3</accession>
<dbReference type="AlphaFoldDB" id="A0AAV4XJL3"/>
<evidence type="ECO:0000313" key="2">
    <source>
        <dbReference type="Proteomes" id="UP001054945"/>
    </source>
</evidence>
<protein>
    <submittedName>
        <fullName evidence="1">Uncharacterized protein</fullName>
    </submittedName>
</protein>
<keyword evidence="2" id="KW-1185">Reference proteome</keyword>
<evidence type="ECO:0000313" key="1">
    <source>
        <dbReference type="EMBL" id="GIY94847.1"/>
    </source>
</evidence>
<sequence length="90" mass="10304">MFKARMHASRLRPWGTRLVAYVDTQYKNGQIFSLKSLKLQFLNWSKLTGVPAALFCLGLETMKFNFFATESACFLAYSYQSAGGHLNTRR</sequence>
<name>A0AAV4XJL3_CAEEX</name>
<proteinExistence type="predicted"/>
<organism evidence="1 2">
    <name type="scientific">Caerostris extrusa</name>
    <name type="common">Bark spider</name>
    <name type="synonym">Caerostris bankana</name>
    <dbReference type="NCBI Taxonomy" id="172846"/>
    <lineage>
        <taxon>Eukaryota</taxon>
        <taxon>Metazoa</taxon>
        <taxon>Ecdysozoa</taxon>
        <taxon>Arthropoda</taxon>
        <taxon>Chelicerata</taxon>
        <taxon>Arachnida</taxon>
        <taxon>Araneae</taxon>
        <taxon>Araneomorphae</taxon>
        <taxon>Entelegynae</taxon>
        <taxon>Araneoidea</taxon>
        <taxon>Araneidae</taxon>
        <taxon>Caerostris</taxon>
    </lineage>
</organism>
<comment type="caution">
    <text evidence="1">The sequence shown here is derived from an EMBL/GenBank/DDBJ whole genome shotgun (WGS) entry which is preliminary data.</text>
</comment>
<gene>
    <name evidence="1" type="ORF">CEXT_144651</name>
</gene>
<dbReference type="Proteomes" id="UP001054945">
    <property type="component" value="Unassembled WGS sequence"/>
</dbReference>
<reference evidence="1 2" key="1">
    <citation type="submission" date="2021-06" db="EMBL/GenBank/DDBJ databases">
        <title>Caerostris extrusa draft genome.</title>
        <authorList>
            <person name="Kono N."/>
            <person name="Arakawa K."/>
        </authorList>
    </citation>
    <scope>NUCLEOTIDE SEQUENCE [LARGE SCALE GENOMIC DNA]</scope>
</reference>